<name>A0ABV5VVK5_9BACL</name>
<keyword evidence="3" id="KW-0309">Germination</keyword>
<feature type="domain" description="Spore germination GerAC-like C-terminal" evidence="8">
    <location>
        <begin position="217"/>
        <end position="346"/>
    </location>
</feature>
<evidence type="ECO:0000259" key="9">
    <source>
        <dbReference type="Pfam" id="PF25198"/>
    </source>
</evidence>
<keyword evidence="4" id="KW-0732">Signal</keyword>
<evidence type="ECO:0000256" key="6">
    <source>
        <dbReference type="ARBA" id="ARBA00023139"/>
    </source>
</evidence>
<dbReference type="NCBIfam" id="TIGR02887">
    <property type="entry name" value="spore_ger_x_C"/>
    <property type="match status" value="1"/>
</dbReference>
<evidence type="ECO:0000256" key="7">
    <source>
        <dbReference type="ARBA" id="ARBA00023288"/>
    </source>
</evidence>
<evidence type="ECO:0000259" key="8">
    <source>
        <dbReference type="Pfam" id="PF05504"/>
    </source>
</evidence>
<dbReference type="Proteomes" id="UP001589619">
    <property type="component" value="Unassembled WGS sequence"/>
</dbReference>
<keyword evidence="5" id="KW-0472">Membrane</keyword>
<comment type="similarity">
    <text evidence="2">Belongs to the GerABKC lipoprotein family.</text>
</comment>
<dbReference type="InterPro" id="IPR038501">
    <property type="entry name" value="Spore_GerAC_C_sf"/>
</dbReference>
<dbReference type="InterPro" id="IPR008844">
    <property type="entry name" value="Spore_GerAC-like"/>
</dbReference>
<evidence type="ECO:0000313" key="11">
    <source>
        <dbReference type="Proteomes" id="UP001589619"/>
    </source>
</evidence>
<evidence type="ECO:0000256" key="1">
    <source>
        <dbReference type="ARBA" id="ARBA00004635"/>
    </source>
</evidence>
<evidence type="ECO:0000256" key="4">
    <source>
        <dbReference type="ARBA" id="ARBA00022729"/>
    </source>
</evidence>
<dbReference type="Pfam" id="PF25198">
    <property type="entry name" value="Spore_GerAC_N"/>
    <property type="match status" value="1"/>
</dbReference>
<dbReference type="EMBL" id="JBHMAG010000009">
    <property type="protein sequence ID" value="MFB9752123.1"/>
    <property type="molecule type" value="Genomic_DNA"/>
</dbReference>
<keyword evidence="7" id="KW-0449">Lipoprotein</keyword>
<sequence>MRRAISLLVPLLFAALLSGCWDIKVIQDTDYITAVGFDYKDGQFVIHAQMVDFANVAKPESGKKTGPVSVWAGKSQGGTVVEAMNQLYATAQQRMFWGHVSSIVFSERALRHGIDDFKDGLIRFREVRYTQWVYATREQIDDVFVTLPFFHQSPLGSILFQPEDSYRQRSFIRPLRLQKVVANYREPGSSLLLPCIAIAKGVWKEGGRDDPKLMVDGMFVLSPQKPAVWMGDAELLGLRWVEEDTKRSNVMLKREGKTVASVSVDRPKVKITPINERQYALSVKGKLVISELLAELSEGELTRLAESAVADEIRHTFAIGRKRGLDIYQFNHTLYHDRFRLWSRATQNGAKPLDDLALGSIDVDLHLTHSGMYRLGDSHDDY</sequence>
<comment type="subcellular location">
    <subcellularLocation>
        <location evidence="1">Membrane</location>
        <topology evidence="1">Lipid-anchor</topology>
    </subcellularLocation>
</comment>
<keyword evidence="11" id="KW-1185">Reference proteome</keyword>
<proteinExistence type="inferred from homology"/>
<dbReference type="RefSeq" id="WP_344910868.1">
    <property type="nucleotide sequence ID" value="NZ_BAAAYO010000010.1"/>
</dbReference>
<dbReference type="Pfam" id="PF05504">
    <property type="entry name" value="Spore_GerAC"/>
    <property type="match status" value="1"/>
</dbReference>
<evidence type="ECO:0000256" key="3">
    <source>
        <dbReference type="ARBA" id="ARBA00022544"/>
    </source>
</evidence>
<evidence type="ECO:0000313" key="10">
    <source>
        <dbReference type="EMBL" id="MFB9752123.1"/>
    </source>
</evidence>
<keyword evidence="6" id="KW-0564">Palmitate</keyword>
<dbReference type="InterPro" id="IPR057336">
    <property type="entry name" value="GerAC_N"/>
</dbReference>
<gene>
    <name evidence="10" type="ORF">ACFFNY_11200</name>
</gene>
<feature type="domain" description="Spore germination protein N-terminal" evidence="9">
    <location>
        <begin position="22"/>
        <end position="197"/>
    </location>
</feature>
<dbReference type="PANTHER" id="PTHR35789">
    <property type="entry name" value="SPORE GERMINATION PROTEIN B3"/>
    <property type="match status" value="1"/>
</dbReference>
<protein>
    <submittedName>
        <fullName evidence="10">Ger(X)C family spore germination protein</fullName>
    </submittedName>
</protein>
<evidence type="ECO:0000256" key="5">
    <source>
        <dbReference type="ARBA" id="ARBA00023136"/>
    </source>
</evidence>
<organism evidence="10 11">
    <name type="scientific">Paenibacillus hodogayensis</name>
    <dbReference type="NCBI Taxonomy" id="279208"/>
    <lineage>
        <taxon>Bacteria</taxon>
        <taxon>Bacillati</taxon>
        <taxon>Bacillota</taxon>
        <taxon>Bacilli</taxon>
        <taxon>Bacillales</taxon>
        <taxon>Paenibacillaceae</taxon>
        <taxon>Paenibacillus</taxon>
    </lineage>
</organism>
<reference evidence="10 11" key="1">
    <citation type="submission" date="2024-09" db="EMBL/GenBank/DDBJ databases">
        <authorList>
            <person name="Sun Q."/>
            <person name="Mori K."/>
        </authorList>
    </citation>
    <scope>NUCLEOTIDE SEQUENCE [LARGE SCALE GENOMIC DNA]</scope>
    <source>
        <strain evidence="10 11">JCM 12520</strain>
    </source>
</reference>
<comment type="caution">
    <text evidence="10">The sequence shown here is derived from an EMBL/GenBank/DDBJ whole genome shotgun (WGS) entry which is preliminary data.</text>
</comment>
<evidence type="ECO:0000256" key="2">
    <source>
        <dbReference type="ARBA" id="ARBA00007886"/>
    </source>
</evidence>
<dbReference type="PROSITE" id="PS51257">
    <property type="entry name" value="PROKAR_LIPOPROTEIN"/>
    <property type="match status" value="1"/>
</dbReference>
<dbReference type="Gene3D" id="3.30.300.210">
    <property type="entry name" value="Nutrient germinant receptor protein C, domain 3"/>
    <property type="match status" value="1"/>
</dbReference>
<dbReference type="PANTHER" id="PTHR35789:SF1">
    <property type="entry name" value="SPORE GERMINATION PROTEIN B3"/>
    <property type="match status" value="1"/>
</dbReference>
<accession>A0ABV5VVK5</accession>
<dbReference type="InterPro" id="IPR046953">
    <property type="entry name" value="Spore_GerAC-like_C"/>
</dbReference>